<evidence type="ECO:0000256" key="2">
    <source>
        <dbReference type="SAM" id="SignalP"/>
    </source>
</evidence>
<protein>
    <recommendedName>
        <fullName evidence="3">FAS1 domain-containing protein</fullName>
    </recommendedName>
</protein>
<dbReference type="Gramene" id="ONI27706">
    <property type="protein sequence ID" value="ONI27706"/>
    <property type="gene ID" value="PRUPE_1G100600"/>
</dbReference>
<dbReference type="Proteomes" id="UP000006882">
    <property type="component" value="Chromosome G1"/>
</dbReference>
<dbReference type="SMART" id="SM00554">
    <property type="entry name" value="FAS1"/>
    <property type="match status" value="1"/>
</dbReference>
<dbReference type="Pfam" id="PF02469">
    <property type="entry name" value="Fasciclin"/>
    <property type="match status" value="1"/>
</dbReference>
<dbReference type="InterPro" id="IPR052806">
    <property type="entry name" value="Fasciclin-like_AGP"/>
</dbReference>
<proteinExistence type="inferred from homology"/>
<dbReference type="InterPro" id="IPR000782">
    <property type="entry name" value="FAS1_domain"/>
</dbReference>
<dbReference type="AlphaFoldDB" id="A0A251QVC5"/>
<comment type="similarity">
    <text evidence="1">Belongs to the fasciclin-like AGP family.</text>
</comment>
<evidence type="ECO:0000259" key="3">
    <source>
        <dbReference type="SMART" id="SM00554"/>
    </source>
</evidence>
<keyword evidence="5" id="KW-1185">Reference proteome</keyword>
<dbReference type="EMBL" id="CM007651">
    <property type="protein sequence ID" value="ONI27706.1"/>
    <property type="molecule type" value="Genomic_DNA"/>
</dbReference>
<dbReference type="InterPro" id="IPR036378">
    <property type="entry name" value="FAS1_dom_sf"/>
</dbReference>
<evidence type="ECO:0000313" key="5">
    <source>
        <dbReference type="Proteomes" id="UP000006882"/>
    </source>
</evidence>
<reference evidence="4 5" key="1">
    <citation type="journal article" date="2013" name="Nat. Genet.">
        <title>The high-quality draft genome of peach (Prunus persica) identifies unique patterns of genetic diversity, domestication and genome evolution.</title>
        <authorList>
            <consortium name="International Peach Genome Initiative"/>
            <person name="Verde I."/>
            <person name="Abbott A.G."/>
            <person name="Scalabrin S."/>
            <person name="Jung S."/>
            <person name="Shu S."/>
            <person name="Marroni F."/>
            <person name="Zhebentyayeva T."/>
            <person name="Dettori M.T."/>
            <person name="Grimwood J."/>
            <person name="Cattonaro F."/>
            <person name="Zuccolo A."/>
            <person name="Rossini L."/>
            <person name="Jenkins J."/>
            <person name="Vendramin E."/>
            <person name="Meisel L.A."/>
            <person name="Decroocq V."/>
            <person name="Sosinski B."/>
            <person name="Prochnik S."/>
            <person name="Mitros T."/>
            <person name="Policriti A."/>
            <person name="Cipriani G."/>
            <person name="Dondini L."/>
            <person name="Ficklin S."/>
            <person name="Goodstein D.M."/>
            <person name="Xuan P."/>
            <person name="Del Fabbro C."/>
            <person name="Aramini V."/>
            <person name="Copetti D."/>
            <person name="Gonzalez S."/>
            <person name="Horner D.S."/>
            <person name="Falchi R."/>
            <person name="Lucas S."/>
            <person name="Mica E."/>
            <person name="Maldonado J."/>
            <person name="Lazzari B."/>
            <person name="Bielenberg D."/>
            <person name="Pirona R."/>
            <person name="Miculan M."/>
            <person name="Barakat A."/>
            <person name="Testolin R."/>
            <person name="Stella A."/>
            <person name="Tartarini S."/>
            <person name="Tonutti P."/>
            <person name="Arus P."/>
            <person name="Orellana A."/>
            <person name="Wells C."/>
            <person name="Main D."/>
            <person name="Vizzotto G."/>
            <person name="Silva H."/>
            <person name="Salamini F."/>
            <person name="Schmutz J."/>
            <person name="Morgante M."/>
            <person name="Rokhsar D.S."/>
        </authorList>
    </citation>
    <scope>NUCLEOTIDE SEQUENCE [LARGE SCALE GENOMIC DNA]</scope>
    <source>
        <strain evidence="5">cv. Nemared</strain>
    </source>
</reference>
<gene>
    <name evidence="4" type="ORF">PRUPE_1G100600</name>
</gene>
<dbReference type="SUPFAM" id="SSF82153">
    <property type="entry name" value="FAS1 domain"/>
    <property type="match status" value="1"/>
</dbReference>
<feature type="chain" id="PRO_5012015779" description="FAS1 domain-containing protein" evidence="2">
    <location>
        <begin position="26"/>
        <end position="197"/>
    </location>
</feature>
<accession>A0A251QVC5</accession>
<sequence length="197" mass="21851">MASKFAISCFLLLLASSTLFITIQGAQPYQQIHQPKSSAINLGWVSAVLSHKGYRAMALTLETVLEPLIRTQFINHSTTLTLFCPQDQAFFNSKYPQPPPLTLLKYHIVPFKIDPHTMEASFHLGSKVETLLPGHPLVVTSLPGTGASNPSLNQVKVTDWVIFNNGRLIVHGVENFFDPEYDVVIAKEVPSRGFSDF</sequence>
<keyword evidence="2" id="KW-0732">Signal</keyword>
<evidence type="ECO:0000313" key="4">
    <source>
        <dbReference type="EMBL" id="ONI27706.1"/>
    </source>
</evidence>
<dbReference type="Gene3D" id="2.30.180.10">
    <property type="entry name" value="FAS1 domain"/>
    <property type="match status" value="1"/>
</dbReference>
<name>A0A251QVC5_PRUPE</name>
<evidence type="ECO:0000256" key="1">
    <source>
        <dbReference type="ARBA" id="ARBA00007843"/>
    </source>
</evidence>
<organism evidence="4 5">
    <name type="scientific">Prunus persica</name>
    <name type="common">Peach</name>
    <name type="synonym">Amygdalus persica</name>
    <dbReference type="NCBI Taxonomy" id="3760"/>
    <lineage>
        <taxon>Eukaryota</taxon>
        <taxon>Viridiplantae</taxon>
        <taxon>Streptophyta</taxon>
        <taxon>Embryophyta</taxon>
        <taxon>Tracheophyta</taxon>
        <taxon>Spermatophyta</taxon>
        <taxon>Magnoliopsida</taxon>
        <taxon>eudicotyledons</taxon>
        <taxon>Gunneridae</taxon>
        <taxon>Pentapetalae</taxon>
        <taxon>rosids</taxon>
        <taxon>fabids</taxon>
        <taxon>Rosales</taxon>
        <taxon>Rosaceae</taxon>
        <taxon>Amygdaloideae</taxon>
        <taxon>Amygdaleae</taxon>
        <taxon>Prunus</taxon>
    </lineage>
</organism>
<dbReference type="PANTHER" id="PTHR33985:SF29">
    <property type="entry name" value="FAS1 DOMAIN-CONTAINING PROTEIN"/>
    <property type="match status" value="1"/>
</dbReference>
<dbReference type="PANTHER" id="PTHR33985">
    <property type="entry name" value="OS02G0491300 PROTEIN-RELATED"/>
    <property type="match status" value="1"/>
</dbReference>
<feature type="domain" description="FAS1" evidence="3">
    <location>
        <begin position="81"/>
        <end position="180"/>
    </location>
</feature>
<feature type="signal peptide" evidence="2">
    <location>
        <begin position="1"/>
        <end position="25"/>
    </location>
</feature>